<dbReference type="EMBL" id="JAMPLM010000002">
    <property type="protein sequence ID" value="MEP1057348.1"/>
    <property type="molecule type" value="Genomic_DNA"/>
</dbReference>
<dbReference type="InterPro" id="IPR036271">
    <property type="entry name" value="Tet_transcr_reg_TetR-rel_C_sf"/>
</dbReference>
<accession>A0ABV0KDP0</accession>
<name>A0ABV0KDP0_9CYAN</name>
<keyword evidence="3" id="KW-0804">Transcription</keyword>
<sequence length="200" mass="21540">MTTVLIVRYTVNSCNEAEAMLREDAVAQLVEVFRQYGYEGATLARLSSATGLGKASLYHHFPGGKEEMAAAVLDYLRHKLETGMLAPLRSEGDPSERLQAMARSVDAYYNHGQQACLLAMLALGEANGLFQAQIQQALNRWIDSLAGVAVDAGVEAAIARQRAEDAILQIQGALILAKGLGDTAPFQRVLQALPENLLAV</sequence>
<feature type="domain" description="HTH tetR-type" evidence="5">
    <location>
        <begin position="19"/>
        <end position="79"/>
    </location>
</feature>
<reference evidence="6 7" key="1">
    <citation type="submission" date="2022-04" db="EMBL/GenBank/DDBJ databases">
        <title>Positive selection, recombination, and allopatry shape intraspecific diversity of widespread and dominant cyanobacteria.</title>
        <authorList>
            <person name="Wei J."/>
            <person name="Shu W."/>
            <person name="Hu C."/>
        </authorList>
    </citation>
    <scope>NUCLEOTIDE SEQUENCE [LARGE SCALE GENOMIC DNA]</scope>
    <source>
        <strain evidence="6 7">AS-A4</strain>
    </source>
</reference>
<dbReference type="InterPro" id="IPR054156">
    <property type="entry name" value="YxaF_TetR_C"/>
</dbReference>
<keyword evidence="7" id="KW-1185">Reference proteome</keyword>
<keyword evidence="1" id="KW-0805">Transcription regulation</keyword>
<evidence type="ECO:0000313" key="6">
    <source>
        <dbReference type="EMBL" id="MEP1057348.1"/>
    </source>
</evidence>
<proteinExistence type="predicted"/>
<dbReference type="Pfam" id="PF00440">
    <property type="entry name" value="TetR_N"/>
    <property type="match status" value="1"/>
</dbReference>
<keyword evidence="2 4" id="KW-0238">DNA-binding</keyword>
<evidence type="ECO:0000256" key="3">
    <source>
        <dbReference type="ARBA" id="ARBA00023163"/>
    </source>
</evidence>
<dbReference type="RefSeq" id="WP_242033600.1">
    <property type="nucleotide sequence ID" value="NZ_JAMPLM010000002.1"/>
</dbReference>
<dbReference type="SUPFAM" id="SSF46689">
    <property type="entry name" value="Homeodomain-like"/>
    <property type="match status" value="1"/>
</dbReference>
<dbReference type="SUPFAM" id="SSF48498">
    <property type="entry name" value="Tetracyclin repressor-like, C-terminal domain"/>
    <property type="match status" value="1"/>
</dbReference>
<evidence type="ECO:0000256" key="1">
    <source>
        <dbReference type="ARBA" id="ARBA00023015"/>
    </source>
</evidence>
<dbReference type="Pfam" id="PF21993">
    <property type="entry name" value="TetR_C_13_2"/>
    <property type="match status" value="1"/>
</dbReference>
<evidence type="ECO:0000313" key="7">
    <source>
        <dbReference type="Proteomes" id="UP001476950"/>
    </source>
</evidence>
<comment type="caution">
    <text evidence="6">The sequence shown here is derived from an EMBL/GenBank/DDBJ whole genome shotgun (WGS) entry which is preliminary data.</text>
</comment>
<gene>
    <name evidence="6" type="ORF">NDI38_02795</name>
</gene>
<organism evidence="6 7">
    <name type="scientific">Stenomitos frigidus AS-A4</name>
    <dbReference type="NCBI Taxonomy" id="2933935"/>
    <lineage>
        <taxon>Bacteria</taxon>
        <taxon>Bacillati</taxon>
        <taxon>Cyanobacteriota</taxon>
        <taxon>Cyanophyceae</taxon>
        <taxon>Leptolyngbyales</taxon>
        <taxon>Leptolyngbyaceae</taxon>
        <taxon>Stenomitos</taxon>
    </lineage>
</organism>
<protein>
    <submittedName>
        <fullName evidence="6">TetR/AcrR family transcriptional regulator</fullName>
    </submittedName>
</protein>
<evidence type="ECO:0000259" key="5">
    <source>
        <dbReference type="PROSITE" id="PS50977"/>
    </source>
</evidence>
<dbReference type="InterPro" id="IPR001647">
    <property type="entry name" value="HTH_TetR"/>
</dbReference>
<dbReference type="Gene3D" id="1.10.357.10">
    <property type="entry name" value="Tetracycline Repressor, domain 2"/>
    <property type="match status" value="1"/>
</dbReference>
<evidence type="ECO:0000256" key="2">
    <source>
        <dbReference type="ARBA" id="ARBA00023125"/>
    </source>
</evidence>
<evidence type="ECO:0000256" key="4">
    <source>
        <dbReference type="PROSITE-ProRule" id="PRU00335"/>
    </source>
</evidence>
<dbReference type="Proteomes" id="UP001476950">
    <property type="component" value="Unassembled WGS sequence"/>
</dbReference>
<feature type="DNA-binding region" description="H-T-H motif" evidence="4">
    <location>
        <begin position="42"/>
        <end position="61"/>
    </location>
</feature>
<dbReference type="PANTHER" id="PTHR47506:SF7">
    <property type="entry name" value="TRANSCRIPTIONAL REGULATORY PROTEIN"/>
    <property type="match status" value="1"/>
</dbReference>
<dbReference type="InterPro" id="IPR009057">
    <property type="entry name" value="Homeodomain-like_sf"/>
</dbReference>
<dbReference type="PROSITE" id="PS50977">
    <property type="entry name" value="HTH_TETR_2"/>
    <property type="match status" value="1"/>
</dbReference>
<dbReference type="PANTHER" id="PTHR47506">
    <property type="entry name" value="TRANSCRIPTIONAL REGULATORY PROTEIN"/>
    <property type="match status" value="1"/>
</dbReference>